<dbReference type="InterPro" id="IPR005744">
    <property type="entry name" value="Hy-lIII"/>
</dbReference>
<comment type="subcellular location">
    <subcellularLocation>
        <location evidence="1">Cell membrane</location>
        <topology evidence="1">Multi-pass membrane protein</topology>
    </subcellularLocation>
</comment>
<evidence type="ECO:0000313" key="9">
    <source>
        <dbReference type="Proteomes" id="UP001447842"/>
    </source>
</evidence>
<reference evidence="8 9" key="1">
    <citation type="submission" date="2024-03" db="EMBL/GenBank/DDBJ databases">
        <title>Sulfurimonas sp. HSL3-1.</title>
        <authorList>
            <person name="Wang S."/>
        </authorList>
    </citation>
    <scope>NUCLEOTIDE SEQUENCE [LARGE SCALE GENOMIC DNA]</scope>
    <source>
        <strain evidence="8 9">HSL3-1</strain>
    </source>
</reference>
<organism evidence="8 9">
    <name type="scientific">Sulfurimonas diazotrophicus</name>
    <dbReference type="NCBI Taxonomy" id="3131939"/>
    <lineage>
        <taxon>Bacteria</taxon>
        <taxon>Pseudomonadati</taxon>
        <taxon>Campylobacterota</taxon>
        <taxon>Epsilonproteobacteria</taxon>
        <taxon>Campylobacterales</taxon>
        <taxon>Sulfurimonadaceae</taxon>
        <taxon>Sulfurimonas</taxon>
    </lineage>
</organism>
<feature type="transmembrane region" description="Helical" evidence="7">
    <location>
        <begin position="55"/>
        <end position="75"/>
    </location>
</feature>
<protein>
    <submittedName>
        <fullName evidence="8">Hemolysin III family protein</fullName>
    </submittedName>
</protein>
<feature type="transmembrane region" description="Helical" evidence="7">
    <location>
        <begin position="144"/>
        <end position="161"/>
    </location>
</feature>
<keyword evidence="6 7" id="KW-0472">Membrane</keyword>
<keyword evidence="3" id="KW-1003">Cell membrane</keyword>
<feature type="transmembrane region" description="Helical" evidence="7">
    <location>
        <begin position="173"/>
        <end position="192"/>
    </location>
</feature>
<dbReference type="Pfam" id="PF03006">
    <property type="entry name" value="HlyIII"/>
    <property type="match status" value="1"/>
</dbReference>
<feature type="transmembrane region" description="Helical" evidence="7">
    <location>
        <begin position="95"/>
        <end position="112"/>
    </location>
</feature>
<keyword evidence="4 7" id="KW-0812">Transmembrane</keyword>
<accession>A0ABZ3H7I3</accession>
<dbReference type="EMBL" id="CP147920">
    <property type="protein sequence ID" value="XAU14501.1"/>
    <property type="molecule type" value="Genomic_DNA"/>
</dbReference>
<evidence type="ECO:0000256" key="4">
    <source>
        <dbReference type="ARBA" id="ARBA00022692"/>
    </source>
</evidence>
<dbReference type="Proteomes" id="UP001447842">
    <property type="component" value="Chromosome"/>
</dbReference>
<dbReference type="InterPro" id="IPR004254">
    <property type="entry name" value="AdipoR/HlyIII-related"/>
</dbReference>
<evidence type="ECO:0000313" key="8">
    <source>
        <dbReference type="EMBL" id="XAU14501.1"/>
    </source>
</evidence>
<name>A0ABZ3H7I3_9BACT</name>
<dbReference type="PANTHER" id="PTHR20855:SF3">
    <property type="entry name" value="LD03007P"/>
    <property type="match status" value="1"/>
</dbReference>
<feature type="transmembrane region" description="Helical" evidence="7">
    <location>
        <begin position="204"/>
        <end position="221"/>
    </location>
</feature>
<comment type="similarity">
    <text evidence="2">Belongs to the UPF0073 (Hly-III) family.</text>
</comment>
<feature type="transmembrane region" description="Helical" evidence="7">
    <location>
        <begin position="119"/>
        <end position="138"/>
    </location>
</feature>
<dbReference type="NCBIfam" id="TIGR01065">
    <property type="entry name" value="hlyIII"/>
    <property type="match status" value="1"/>
</dbReference>
<sequence>MITSSKGTVIKQNINSFSIAEEIWHAVTHGLGLLLSIAAMSILTLLAAQSGSGKALAGALVFGIALILMYGISTLYHAVTAPMAKRILQQLDHSAIYLLIAGTYTPVSLLGIQDAFGWIIFGVEWGVAALGIYLKVAYHGRFETLSLILYALMGWLVLVAAKPMLAHVDTLTLSLLLAGGLTYTLGIIFYVWDSLHLNHAVWHLFVLGGSIFHFFVVLFLIPSR</sequence>
<dbReference type="RefSeq" id="WP_345972210.1">
    <property type="nucleotide sequence ID" value="NZ_CP147920.1"/>
</dbReference>
<keyword evidence="5 7" id="KW-1133">Transmembrane helix</keyword>
<proteinExistence type="inferred from homology"/>
<keyword evidence="9" id="KW-1185">Reference proteome</keyword>
<feature type="transmembrane region" description="Helical" evidence="7">
    <location>
        <begin position="23"/>
        <end position="48"/>
    </location>
</feature>
<gene>
    <name evidence="8" type="ORF">WCY31_09615</name>
</gene>
<dbReference type="PANTHER" id="PTHR20855">
    <property type="entry name" value="ADIPOR/PROGESTIN RECEPTOR-RELATED"/>
    <property type="match status" value="1"/>
</dbReference>
<evidence type="ECO:0000256" key="2">
    <source>
        <dbReference type="ARBA" id="ARBA00008488"/>
    </source>
</evidence>
<evidence type="ECO:0000256" key="5">
    <source>
        <dbReference type="ARBA" id="ARBA00022989"/>
    </source>
</evidence>
<evidence type="ECO:0000256" key="6">
    <source>
        <dbReference type="ARBA" id="ARBA00023136"/>
    </source>
</evidence>
<evidence type="ECO:0000256" key="3">
    <source>
        <dbReference type="ARBA" id="ARBA00022475"/>
    </source>
</evidence>
<evidence type="ECO:0000256" key="1">
    <source>
        <dbReference type="ARBA" id="ARBA00004651"/>
    </source>
</evidence>
<evidence type="ECO:0000256" key="7">
    <source>
        <dbReference type="SAM" id="Phobius"/>
    </source>
</evidence>